<proteinExistence type="predicted"/>
<dbReference type="EMBL" id="MPUH01000199">
    <property type="protein sequence ID" value="OMJ86640.1"/>
    <property type="molecule type" value="Genomic_DNA"/>
</dbReference>
<evidence type="ECO:0000313" key="1">
    <source>
        <dbReference type="EMBL" id="OMJ86640.1"/>
    </source>
</evidence>
<dbReference type="AlphaFoldDB" id="A0A1R2CCE8"/>
<sequence length="248" mass="28725">MKTPKKSFPFTNLRLRNLRILQSLIKSLVNTKNYHEGSSCLSFYLPLLKKKDCKSIFPWFLRQDYSKFITNKIHEYIHKLSLPEEAMAYNVFLKLQASPLEALEIIKAHSFESWFINSAKCYGLLACLLMMNGESGVKNSKKALELCKEKAFAKIHAFAVGNDMNKLNGKGKDEDFETIKCENLENNWKVMEEIMDKDPRDCRISLELMKHFIDNKDNAKAIEVANKHIEFYGRSKEVRDLLSSLLSN</sequence>
<accession>A0A1R2CCE8</accession>
<evidence type="ECO:0000313" key="2">
    <source>
        <dbReference type="Proteomes" id="UP000187209"/>
    </source>
</evidence>
<keyword evidence="2" id="KW-1185">Reference proteome</keyword>
<comment type="caution">
    <text evidence="1">The sequence shown here is derived from an EMBL/GenBank/DDBJ whole genome shotgun (WGS) entry which is preliminary data.</text>
</comment>
<protein>
    <submittedName>
        <fullName evidence="1">Uncharacterized protein</fullName>
    </submittedName>
</protein>
<dbReference type="Proteomes" id="UP000187209">
    <property type="component" value="Unassembled WGS sequence"/>
</dbReference>
<name>A0A1R2CCE8_9CILI</name>
<reference evidence="1 2" key="1">
    <citation type="submission" date="2016-11" db="EMBL/GenBank/DDBJ databases">
        <title>The macronuclear genome of Stentor coeruleus: a giant cell with tiny introns.</title>
        <authorList>
            <person name="Slabodnick M."/>
            <person name="Ruby J.G."/>
            <person name="Reiff S.B."/>
            <person name="Swart E.C."/>
            <person name="Gosai S."/>
            <person name="Prabakaran S."/>
            <person name="Witkowska E."/>
            <person name="Larue G.E."/>
            <person name="Fisher S."/>
            <person name="Freeman R.M."/>
            <person name="Gunawardena J."/>
            <person name="Chu W."/>
            <person name="Stover N.A."/>
            <person name="Gregory B.D."/>
            <person name="Nowacki M."/>
            <person name="Derisi J."/>
            <person name="Roy S.W."/>
            <person name="Marshall W.F."/>
            <person name="Sood P."/>
        </authorList>
    </citation>
    <scope>NUCLEOTIDE SEQUENCE [LARGE SCALE GENOMIC DNA]</scope>
    <source>
        <strain evidence="1">WM001</strain>
    </source>
</reference>
<gene>
    <name evidence="1" type="ORF">SteCoe_11789</name>
</gene>
<organism evidence="1 2">
    <name type="scientific">Stentor coeruleus</name>
    <dbReference type="NCBI Taxonomy" id="5963"/>
    <lineage>
        <taxon>Eukaryota</taxon>
        <taxon>Sar</taxon>
        <taxon>Alveolata</taxon>
        <taxon>Ciliophora</taxon>
        <taxon>Postciliodesmatophora</taxon>
        <taxon>Heterotrichea</taxon>
        <taxon>Heterotrichida</taxon>
        <taxon>Stentoridae</taxon>
        <taxon>Stentor</taxon>
    </lineage>
</organism>